<keyword evidence="7" id="KW-0326">Glycosidase</keyword>
<dbReference type="SMART" id="SM00813">
    <property type="entry name" value="Alpha-L-AF_C"/>
    <property type="match status" value="1"/>
</dbReference>
<evidence type="ECO:0000313" key="10">
    <source>
        <dbReference type="Proteomes" id="UP001529338"/>
    </source>
</evidence>
<comment type="caution">
    <text evidence="9">The sequence shown here is derived from an EMBL/GenBank/DDBJ whole genome shotgun (WGS) entry which is preliminary data.</text>
</comment>
<dbReference type="PANTHER" id="PTHR43576:SF3">
    <property type="entry name" value="ALPHA-L-ARABINOFURANOSIDASE C"/>
    <property type="match status" value="1"/>
</dbReference>
<feature type="domain" description="Alpha-L-arabinofuranosidase C-terminal" evidence="8">
    <location>
        <begin position="291"/>
        <end position="494"/>
    </location>
</feature>
<evidence type="ECO:0000256" key="2">
    <source>
        <dbReference type="ARBA" id="ARBA00007186"/>
    </source>
</evidence>
<comment type="similarity">
    <text evidence="2">Belongs to the glycosyl hydrolase 51 family.</text>
</comment>
<gene>
    <name evidence="9" type="ORF">QRT04_09505</name>
</gene>
<dbReference type="Gene3D" id="3.20.20.80">
    <property type="entry name" value="Glycosidases"/>
    <property type="match status" value="1"/>
</dbReference>
<dbReference type="EC" id="3.2.1.55" evidence="4"/>
<protein>
    <recommendedName>
        <fullName evidence="4">non-reducing end alpha-L-arabinofuranosidase</fullName>
        <ecNumber evidence="4">3.2.1.55</ecNumber>
    </recommendedName>
</protein>
<name>A0ABT7SHZ0_9CELL</name>
<dbReference type="Pfam" id="PF06964">
    <property type="entry name" value="Alpha-L-AF_C"/>
    <property type="match status" value="1"/>
</dbReference>
<dbReference type="Pfam" id="PF22848">
    <property type="entry name" value="ASD1_dom"/>
    <property type="match status" value="1"/>
</dbReference>
<dbReference type="Proteomes" id="UP001529338">
    <property type="component" value="Unassembled WGS sequence"/>
</dbReference>
<dbReference type="InterPro" id="IPR017853">
    <property type="entry name" value="GH"/>
</dbReference>
<evidence type="ECO:0000313" key="9">
    <source>
        <dbReference type="EMBL" id="MDM7855167.1"/>
    </source>
</evidence>
<organism evidence="9 10">
    <name type="scientific">Cellulomonas alba</name>
    <dbReference type="NCBI Taxonomy" id="3053467"/>
    <lineage>
        <taxon>Bacteria</taxon>
        <taxon>Bacillati</taxon>
        <taxon>Actinomycetota</taxon>
        <taxon>Actinomycetes</taxon>
        <taxon>Micrococcales</taxon>
        <taxon>Cellulomonadaceae</taxon>
        <taxon>Cellulomonas</taxon>
    </lineage>
</organism>
<evidence type="ECO:0000256" key="6">
    <source>
        <dbReference type="ARBA" id="ARBA00023277"/>
    </source>
</evidence>
<evidence type="ECO:0000256" key="7">
    <source>
        <dbReference type="ARBA" id="ARBA00023295"/>
    </source>
</evidence>
<reference evidence="9 10" key="1">
    <citation type="submission" date="2023-06" db="EMBL/GenBank/DDBJ databases">
        <title>Cellulomonas sp. MW4 Whole genome sequence.</title>
        <authorList>
            <person name="Park S."/>
        </authorList>
    </citation>
    <scope>NUCLEOTIDE SEQUENCE [LARGE SCALE GENOMIC DNA]</scope>
    <source>
        <strain evidence="9 10">MW4</strain>
    </source>
</reference>
<dbReference type="InterPro" id="IPR010720">
    <property type="entry name" value="Alpha-L-AF_C"/>
</dbReference>
<comment type="subunit">
    <text evidence="3">Homohexamer; trimer of dimers.</text>
</comment>
<dbReference type="InterPro" id="IPR013780">
    <property type="entry name" value="Glyco_hydro_b"/>
</dbReference>
<proteinExistence type="inferred from homology"/>
<accession>A0ABT7SHZ0</accession>
<evidence type="ECO:0000256" key="3">
    <source>
        <dbReference type="ARBA" id="ARBA00011165"/>
    </source>
</evidence>
<keyword evidence="5" id="KW-0378">Hydrolase</keyword>
<dbReference type="PANTHER" id="PTHR43576">
    <property type="entry name" value="ALPHA-L-ARABINOFURANOSIDASE C-RELATED"/>
    <property type="match status" value="1"/>
</dbReference>
<evidence type="ECO:0000256" key="4">
    <source>
        <dbReference type="ARBA" id="ARBA00012670"/>
    </source>
</evidence>
<evidence type="ECO:0000256" key="1">
    <source>
        <dbReference type="ARBA" id="ARBA00001462"/>
    </source>
</evidence>
<sequence length="503" mass="54974">MHSAVLTIDPAFALGPVRPRLFGSFVEHLGRCVYSGIHDPGHPTADADGFREDVIELTRELGVSTVRYPGGNFVSGYRWEDGIGPVADRPRRLDLAWHSTEPNWVGVDEYMRWCRKAGVEPMMAVNLGTRGVQDALDLLEYCNVPGGTHFSDLRRANGAEEPYRIRLWCLGNEMDGPWQTGHKTPQEYGRLAAETARAMRMIDPGIELVACGSSGRGMATFGTWENVVLTEAYDQVDLVSAHAYYWEEDGDLTSFLASAVDMDRFIEDVVATADAVRAAGKHEKRINISFDEWNVWYIHRAESQPPSGDDWPIAPVLLEDRYNVADAVVVGNLLISLLRHADRVHAASLAQLVNVIAPIMTEPGGRVWKQTIFHPFALTARHAAGQVLRAAIDSPTVETAKYGEVPVLDAVVTHDAETGGLVVLAVNRSTSEPTALEVDLSRLGDLAVTEALTLANPDHTWTATADDSTSVLPEANATATITDGRLGIELPPVSWSVIRLARA</sequence>
<comment type="catalytic activity">
    <reaction evidence="1">
        <text>Hydrolysis of terminal non-reducing alpha-L-arabinofuranoside residues in alpha-L-arabinosides.</text>
        <dbReference type="EC" id="3.2.1.55"/>
    </reaction>
</comment>
<dbReference type="EMBL" id="JAUCGQ010000001">
    <property type="protein sequence ID" value="MDM7855167.1"/>
    <property type="molecule type" value="Genomic_DNA"/>
</dbReference>
<keyword evidence="10" id="KW-1185">Reference proteome</keyword>
<dbReference type="Gene3D" id="2.60.40.1180">
    <property type="entry name" value="Golgi alpha-mannosidase II"/>
    <property type="match status" value="1"/>
</dbReference>
<dbReference type="InterPro" id="IPR055235">
    <property type="entry name" value="ASD1_cat"/>
</dbReference>
<dbReference type="SUPFAM" id="SSF51445">
    <property type="entry name" value="(Trans)glycosidases"/>
    <property type="match status" value="1"/>
</dbReference>
<evidence type="ECO:0000256" key="5">
    <source>
        <dbReference type="ARBA" id="ARBA00022801"/>
    </source>
</evidence>
<evidence type="ECO:0000259" key="8">
    <source>
        <dbReference type="SMART" id="SM00813"/>
    </source>
</evidence>
<dbReference type="RefSeq" id="WP_289454973.1">
    <property type="nucleotide sequence ID" value="NZ_JAUCGQ010000001.1"/>
</dbReference>
<dbReference type="SUPFAM" id="SSF51011">
    <property type="entry name" value="Glycosyl hydrolase domain"/>
    <property type="match status" value="1"/>
</dbReference>
<keyword evidence="6" id="KW-0119">Carbohydrate metabolism</keyword>